<dbReference type="RefSeq" id="WP_344061873.1">
    <property type="nucleotide sequence ID" value="NZ_BAAAPN010000017.1"/>
</dbReference>
<feature type="chain" id="PRO_5046731742" description="SGNH domain-containing protein" evidence="1">
    <location>
        <begin position="19"/>
        <end position="327"/>
    </location>
</feature>
<feature type="domain" description="SGNH" evidence="2">
    <location>
        <begin position="81"/>
        <end position="312"/>
    </location>
</feature>
<accession>A0ABN2K4I0</accession>
<evidence type="ECO:0000256" key="1">
    <source>
        <dbReference type="SAM" id="SignalP"/>
    </source>
</evidence>
<protein>
    <recommendedName>
        <fullName evidence="2">SGNH domain-containing protein</fullName>
    </recommendedName>
</protein>
<organism evidence="3 4">
    <name type="scientific">Nostocoides vanveenii</name>
    <dbReference type="NCBI Taxonomy" id="330835"/>
    <lineage>
        <taxon>Bacteria</taxon>
        <taxon>Bacillati</taxon>
        <taxon>Actinomycetota</taxon>
        <taxon>Actinomycetes</taxon>
        <taxon>Micrococcales</taxon>
        <taxon>Intrasporangiaceae</taxon>
        <taxon>Nostocoides</taxon>
    </lineage>
</organism>
<feature type="signal peptide" evidence="1">
    <location>
        <begin position="1"/>
        <end position="18"/>
    </location>
</feature>
<evidence type="ECO:0000313" key="4">
    <source>
        <dbReference type="Proteomes" id="UP001501475"/>
    </source>
</evidence>
<sequence length="327" mass="34342">MLGLICSLVGAACGAALAFAGRSSGFTTIDEASAPAGTFGAQILGNGAEPAKVTIDMHPKAMTPDPLKATADAPTLYADDCQTEQTTTDVFTCTYGAKASSKVIALVGDSKSAQWFPALEKFATTHGWTITTYLKSSCPWSSALIYGGQDPSHRYTICKQWGAKVLDRLTGPEKPTVIVTSGIRGTAFTPSGTEDRATMVAGYADYWSAMGTIGVPVIVLNDTPQPGKVVYECVLDHPADFMTACKGRFNDGSGGAALRAAVTDVPTARLIDMNPWICPQKQCWPVIGNVLVWRQGSHITATYAASLSAVIDRKLAAALHELGVATS</sequence>
<evidence type="ECO:0000259" key="2">
    <source>
        <dbReference type="Pfam" id="PF19040"/>
    </source>
</evidence>
<gene>
    <name evidence="3" type="ORF">GCM10009810_05900</name>
</gene>
<name>A0ABN2K4I0_9MICO</name>
<keyword evidence="4" id="KW-1185">Reference proteome</keyword>
<comment type="caution">
    <text evidence="3">The sequence shown here is derived from an EMBL/GenBank/DDBJ whole genome shotgun (WGS) entry which is preliminary data.</text>
</comment>
<dbReference type="Pfam" id="PF19040">
    <property type="entry name" value="SGNH"/>
    <property type="match status" value="1"/>
</dbReference>
<proteinExistence type="predicted"/>
<dbReference type="EMBL" id="BAAAPN010000017">
    <property type="protein sequence ID" value="GAA1748193.1"/>
    <property type="molecule type" value="Genomic_DNA"/>
</dbReference>
<dbReference type="InterPro" id="IPR043968">
    <property type="entry name" value="SGNH"/>
</dbReference>
<reference evidence="3 4" key="1">
    <citation type="journal article" date="2019" name="Int. J. Syst. Evol. Microbiol.">
        <title>The Global Catalogue of Microorganisms (GCM) 10K type strain sequencing project: providing services to taxonomists for standard genome sequencing and annotation.</title>
        <authorList>
            <consortium name="The Broad Institute Genomics Platform"/>
            <consortium name="The Broad Institute Genome Sequencing Center for Infectious Disease"/>
            <person name="Wu L."/>
            <person name="Ma J."/>
        </authorList>
    </citation>
    <scope>NUCLEOTIDE SEQUENCE [LARGE SCALE GENOMIC DNA]</scope>
    <source>
        <strain evidence="3 4">JCM 15591</strain>
    </source>
</reference>
<keyword evidence="1" id="KW-0732">Signal</keyword>
<evidence type="ECO:0000313" key="3">
    <source>
        <dbReference type="EMBL" id="GAA1748193.1"/>
    </source>
</evidence>
<dbReference type="Proteomes" id="UP001501475">
    <property type="component" value="Unassembled WGS sequence"/>
</dbReference>